<dbReference type="PROSITE" id="PS51186">
    <property type="entry name" value="GNAT"/>
    <property type="match status" value="1"/>
</dbReference>
<proteinExistence type="predicted"/>
<protein>
    <submittedName>
        <fullName evidence="2">GNAT family N-acetyltransferase</fullName>
        <ecNumber evidence="2">2.3.1.-</ecNumber>
    </submittedName>
</protein>
<organism evidence="2 3">
    <name type="scientific">Evansella tamaricis</name>
    <dbReference type="NCBI Taxonomy" id="2069301"/>
    <lineage>
        <taxon>Bacteria</taxon>
        <taxon>Bacillati</taxon>
        <taxon>Bacillota</taxon>
        <taxon>Bacilli</taxon>
        <taxon>Bacillales</taxon>
        <taxon>Bacillaceae</taxon>
        <taxon>Evansella</taxon>
    </lineage>
</organism>
<name>A0ABS6JBV6_9BACI</name>
<dbReference type="InterPro" id="IPR000182">
    <property type="entry name" value="GNAT_dom"/>
</dbReference>
<dbReference type="GO" id="GO:0016746">
    <property type="term" value="F:acyltransferase activity"/>
    <property type="evidence" value="ECO:0007669"/>
    <property type="project" value="UniProtKB-KW"/>
</dbReference>
<keyword evidence="2" id="KW-0012">Acyltransferase</keyword>
<gene>
    <name evidence="2" type="ORF">KS419_05355</name>
</gene>
<comment type="caution">
    <text evidence="2">The sequence shown here is derived from an EMBL/GenBank/DDBJ whole genome shotgun (WGS) entry which is preliminary data.</text>
</comment>
<dbReference type="RefSeq" id="WP_217065043.1">
    <property type="nucleotide sequence ID" value="NZ_JAHQCS010000059.1"/>
</dbReference>
<feature type="domain" description="N-acetyltransferase" evidence="1">
    <location>
        <begin position="143"/>
        <end position="282"/>
    </location>
</feature>
<dbReference type="Proteomes" id="UP000784880">
    <property type="component" value="Unassembled WGS sequence"/>
</dbReference>
<sequence>MEFQAYTSPTAMLNKVEEYLMQQEAINNLPLGLLYRLTEDEKQRKQIEPLLAVGEKDGLICFVMVQTSPSHYLIVCGQEGVSANAASWIVENNYVFPGVVGCSSVVNSFVKELGDMLRCKVELSMKQRIYLLDQLIPVPRSNGRLCYATEDDIALVTLWIQYFHREALHPIDRAQAEEFAKREVKSNRIFLWRNVRGTPVSMAKRARETKHGIVINLVYTPDEYKNQGYATTCVSSLSERLLQEGFSFCTLYTDLANPTSNSIYMKIGYKPIADSVEYRLIW</sequence>
<evidence type="ECO:0000313" key="2">
    <source>
        <dbReference type="EMBL" id="MBU9711156.1"/>
    </source>
</evidence>
<keyword evidence="3" id="KW-1185">Reference proteome</keyword>
<accession>A0ABS6JBV6</accession>
<dbReference type="EC" id="2.3.1.-" evidence="2"/>
<dbReference type="InterPro" id="IPR013653">
    <property type="entry name" value="GCN5-like_dom"/>
</dbReference>
<evidence type="ECO:0000313" key="3">
    <source>
        <dbReference type="Proteomes" id="UP000784880"/>
    </source>
</evidence>
<dbReference type="EMBL" id="JAHQCS010000059">
    <property type="protein sequence ID" value="MBU9711156.1"/>
    <property type="molecule type" value="Genomic_DNA"/>
</dbReference>
<evidence type="ECO:0000259" key="1">
    <source>
        <dbReference type="PROSITE" id="PS51186"/>
    </source>
</evidence>
<reference evidence="2 3" key="1">
    <citation type="submission" date="2021-06" db="EMBL/GenBank/DDBJ databases">
        <title>Bacillus sp. RD4P76, an endophyte from a halophyte.</title>
        <authorList>
            <person name="Sun J.-Q."/>
        </authorList>
    </citation>
    <scope>NUCLEOTIDE SEQUENCE [LARGE SCALE GENOMIC DNA]</scope>
    <source>
        <strain evidence="2 3">CGMCC 1.15917</strain>
    </source>
</reference>
<dbReference type="Pfam" id="PF08445">
    <property type="entry name" value="FR47"/>
    <property type="match status" value="1"/>
</dbReference>
<keyword evidence="2" id="KW-0808">Transferase</keyword>